<sequence>MGYERLEKSLIDLVKEEQAKLGYRKEMIRLYYPLSSLNHFMETNADLEEMQELLADFPKAAEDIFGEVGITHAKDRFCFALSEKASEYVHENMKPNEFIKELVELVAKHGCTMEDIEVLFRSHSDKIVAEPMDNGEFDRMIRFEEGEDKYCYCFKDEGCHIIYHRFLPEDYADFGFKPDKKIRNRGNTNENRNI</sequence>
<dbReference type="AlphaFoldDB" id="A0A173R5L4"/>
<evidence type="ECO:0000313" key="2">
    <source>
        <dbReference type="Proteomes" id="UP000095727"/>
    </source>
</evidence>
<dbReference type="RefSeq" id="WP_055155594.1">
    <property type="nucleotide sequence ID" value="NZ_CYXR01000002.1"/>
</dbReference>
<accession>A0A173R5L4</accession>
<proteinExistence type="predicted"/>
<gene>
    <name evidence="1" type="ORF">ERS852574_00321</name>
</gene>
<dbReference type="EMBL" id="CYXR01000002">
    <property type="protein sequence ID" value="CUM73131.1"/>
    <property type="molecule type" value="Genomic_DNA"/>
</dbReference>
<dbReference type="InterPro" id="IPR024539">
    <property type="entry name" value="DUF3877"/>
</dbReference>
<organism evidence="1 2">
    <name type="scientific">Coprococcus comes</name>
    <dbReference type="NCBI Taxonomy" id="410072"/>
    <lineage>
        <taxon>Bacteria</taxon>
        <taxon>Bacillati</taxon>
        <taxon>Bacillota</taxon>
        <taxon>Clostridia</taxon>
        <taxon>Lachnospirales</taxon>
        <taxon>Lachnospiraceae</taxon>
        <taxon>Coprococcus</taxon>
    </lineage>
</organism>
<name>A0A173R5L4_9FIRM</name>
<reference evidence="1 2" key="1">
    <citation type="submission" date="2015-09" db="EMBL/GenBank/DDBJ databases">
        <authorList>
            <consortium name="Pathogen Informatics"/>
        </authorList>
    </citation>
    <scope>NUCLEOTIDE SEQUENCE [LARGE SCALE GENOMIC DNA]</scope>
    <source>
        <strain evidence="1 2">2789STDY5834962</strain>
    </source>
</reference>
<dbReference type="Pfam" id="PF12993">
    <property type="entry name" value="DUF3877"/>
    <property type="match status" value="1"/>
</dbReference>
<protein>
    <submittedName>
        <fullName evidence="1">DUF based on E. rectale Gene description</fullName>
    </submittedName>
</protein>
<dbReference type="Proteomes" id="UP000095727">
    <property type="component" value="Unassembled WGS sequence"/>
</dbReference>
<evidence type="ECO:0000313" key="1">
    <source>
        <dbReference type="EMBL" id="CUM73131.1"/>
    </source>
</evidence>